<evidence type="ECO:0000313" key="1">
    <source>
        <dbReference type="EMBL" id="GAA3838373.1"/>
    </source>
</evidence>
<gene>
    <name evidence="1" type="ORF">GCM10022403_083570</name>
</gene>
<keyword evidence="2" id="KW-1185">Reference proteome</keyword>
<name>A0ABP7JAC0_9ACTN</name>
<proteinExistence type="predicted"/>
<organism evidence="1 2">
    <name type="scientific">Streptomyces coacervatus</name>
    <dbReference type="NCBI Taxonomy" id="647381"/>
    <lineage>
        <taxon>Bacteria</taxon>
        <taxon>Bacillati</taxon>
        <taxon>Actinomycetota</taxon>
        <taxon>Actinomycetes</taxon>
        <taxon>Kitasatosporales</taxon>
        <taxon>Streptomycetaceae</taxon>
        <taxon>Streptomyces</taxon>
    </lineage>
</organism>
<protein>
    <submittedName>
        <fullName evidence="1">Uncharacterized protein</fullName>
    </submittedName>
</protein>
<dbReference type="RefSeq" id="WP_275777294.1">
    <property type="nucleotide sequence ID" value="NZ_BAABDE010000034.1"/>
</dbReference>
<comment type="caution">
    <text evidence="1">The sequence shown here is derived from an EMBL/GenBank/DDBJ whole genome shotgun (WGS) entry which is preliminary data.</text>
</comment>
<dbReference type="Proteomes" id="UP001501009">
    <property type="component" value="Unassembled WGS sequence"/>
</dbReference>
<dbReference type="EMBL" id="BAABDE010000034">
    <property type="protein sequence ID" value="GAA3838373.1"/>
    <property type="molecule type" value="Genomic_DNA"/>
</dbReference>
<sequence>MTVRDAEPAAGTMLRGRGGTAHLKRKAVALDWAGIRLVIPLHAIEAVHVARNKRPTAEIRLNSAAAGARAATVCAISSRSIKEVEAFANAVNAALPQRDEAERRIDGAALVKA</sequence>
<accession>A0ABP7JAC0</accession>
<reference evidence="2" key="1">
    <citation type="journal article" date="2019" name="Int. J. Syst. Evol. Microbiol.">
        <title>The Global Catalogue of Microorganisms (GCM) 10K type strain sequencing project: providing services to taxonomists for standard genome sequencing and annotation.</title>
        <authorList>
            <consortium name="The Broad Institute Genomics Platform"/>
            <consortium name="The Broad Institute Genome Sequencing Center for Infectious Disease"/>
            <person name="Wu L."/>
            <person name="Ma J."/>
        </authorList>
    </citation>
    <scope>NUCLEOTIDE SEQUENCE [LARGE SCALE GENOMIC DNA]</scope>
    <source>
        <strain evidence="2">JCM 17138</strain>
    </source>
</reference>
<evidence type="ECO:0000313" key="2">
    <source>
        <dbReference type="Proteomes" id="UP001501009"/>
    </source>
</evidence>